<feature type="transmembrane region" description="Helical" evidence="12">
    <location>
        <begin position="1984"/>
        <end position="2005"/>
    </location>
</feature>
<dbReference type="InterPro" id="IPR013210">
    <property type="entry name" value="LRR_N_plant-typ"/>
</dbReference>
<accession>A0A7J6F9E1</accession>
<evidence type="ECO:0000256" key="5">
    <source>
        <dbReference type="ARBA" id="ARBA00022692"/>
    </source>
</evidence>
<dbReference type="SMART" id="SM00365">
    <property type="entry name" value="LRR_SD22"/>
    <property type="match status" value="13"/>
</dbReference>
<dbReference type="EMBL" id="JAATIP010000143">
    <property type="protein sequence ID" value="KAF4367343.1"/>
    <property type="molecule type" value="Genomic_DNA"/>
</dbReference>
<evidence type="ECO:0000256" key="1">
    <source>
        <dbReference type="ARBA" id="ARBA00004251"/>
    </source>
</evidence>
<sequence>MIVIFLVILLYTRVVSTESSSSSSSSNNMMIMMMIRCKDVEREALLKFKQDLNADTLLSSWGSEEHKRECCDWIGIRCHNKSGHVISLDISPSTFSFEDITGYRMTKSHDPVQFPSFIGNPPKLQYLDLSSNSLSGEIPPQFGNLSSLQYLDLSYNYDLIIKNLDWVSTLSSLRHLDLSYTDLSEVKNVFQPILLGNKLHHLTNLKLRASHLGEISPSFHSHVNSSKSLSILDLSENDISIHIFQWLFSSMPNLVHLDFSRNSLSSFPQDFGINSTTTALQHLDLSWNQIQGIIPNSFKTTMVSLTYLDLSYNNLENSILNDFGNLSTFLEHHDLSHNSLSSFPQDFGINDFGNLAVLEHLDLSYNNLSGEIPKSFWKMCTLRSFHATDNNLSGALPNLSELSFRSCAHYSLENLDLSSNQITTMFVNVTPLSSLKELRLGSNRLHGQVEESIGNLRHLEVLDLSKNSLEGVISEAFFSKLSGLYHLDLSLNKHLQLNVSPDWIPPFHLQFLGLQNCKMGFQFPKWLKTQNNLSHIDISNSGISQSIPKWFWNLTAPLSNVNLSNNQISGVIVLNDYYPSTTTFQFVDLSSNHFNGPIPNILFRSRALFLSKNKFSNLNSICNNVSHDYNYFDLDFLDISDNQLVGELPKCFSKLQDLRFLILSNNKLSGKIPSFVGNLFWITALHLNNNNFIGNLPSSMKNCRDLFLLDVGRNNLVGPIPLWIGESLQNLKILSLRSNHFNETIPQNLCHLFNLQVLDFSLNNISGSIPHCIDNFSSMNNNEDGNNFGVIRSYIYNSLGGFSYDEQIFLIWKGTLSQYKNTLGLVKFIDLSSNKLIGNIPREIFELDGLVSLNLSRNNLSGQIPTEIGQLVSLDALDLEISARAKLVQVQQDYSAFLQQKAKVTWVQNGDLNTAIFHASIKQRARHNQIFSIESKNGTRITDPNLISAAFVDYYKELLGTSLANRRPVLKKLVPRWRFVKSPPLHLGDEHKENEDELITKGFFISLAVGFVVGFWGICFTLIFNKSLRYASLKFLNDVEDLMFDYDHISLISISYTNMVKFTQIVVFFVILLYSNLGEKVRGIKCKHVEREALLKFKHSLDGSTSLLSSWGNEEEKRECCEWIGIRCDNKSGHVISLDISPSTFGDDDENKECDTYHMDLSGKYISSSLLKLKNLSYLRLSCIDLENLQFPSFIGNLSKLLYLDLSNNLLSGKIPSQLGNLSKLKFLDLSNNSPDLIISNLDWLSTLTSLNFLDLSNLDLGEVKNWMQPIFQLPQLTNVNLSSCSLQDLTPNSFPSYNNSSISILDLSWNVLSNYSTYHWLINSMPNLLHLDLHNNMLSFPQNSLGNLVTSTLTYLDLSDNEIHGTIPNTFKNITSLEYLSLRGNYFSGTIPYGFGNLASLTYLDLSANRLENSIPNDFANMNALEYLDLSFNNLKGKMMDMFVVKDTQLLSLKELRINANQLHGLVPKSIGNLRHLEILNLSMNSLEGVLSEAHFSNLSKLYHLDLSFNKHLELNVSSNWIPPFHLQVLGLGNCKLGFEFPKWLQTQKNLSHIVITNSGISESIPNWFWNFSTQLSLVNLSNNQIGGPIVKDYSLKSSLIEVDLSSNHFVGPIPNFLFKVERLHLSKNKFSSLNSMCNVSDDHYHYSLSFLDISDNQLIGELPNCLWKLKYIKILILSNNKLSGKIPKSIGSLSSIRSLHLSNNNFSGNLPSSMKKCQELILLDLGKNKLSGSIPMWIGESLQNLMILSLRSNHFNKTIPQNLCHLVKLHVLDLSLNHISGRIPSCIGNFSSMKKNEDEDTYFTTVDYYELGITDYDDQVFLTWKGTLSSYKSTLRLVKIIDLSSNKLIGEIPRQITQLNGLVLLNISRNNLSGQIPSEIGKLVSLDALDLSRNHFFGKIPSSLSKVDRLNTLDLSNNNLSGKIPTGTQLQTRDEASYEGNPELCGSPLLKKCQEDKEATPPPHLGDDRLENEDELIVTKGFFISLAMGFVVGFWGICFTLIFNKSWRYTSFKFLSNVEDW</sequence>
<evidence type="ECO:0000256" key="12">
    <source>
        <dbReference type="SAM" id="Phobius"/>
    </source>
</evidence>
<dbReference type="InterPro" id="IPR003591">
    <property type="entry name" value="Leu-rich_rpt_typical-subtyp"/>
</dbReference>
<dbReference type="InterPro" id="IPR055414">
    <property type="entry name" value="LRR_R13L4/SHOC2-like"/>
</dbReference>
<protein>
    <recommendedName>
        <fullName evidence="18">Leucine-rich repeat-containing N-terminal plant-type domain-containing protein</fullName>
    </recommendedName>
</protein>
<dbReference type="PANTHER" id="PTHR48063">
    <property type="entry name" value="LRR RECEPTOR-LIKE KINASE"/>
    <property type="match status" value="1"/>
</dbReference>
<feature type="domain" description="Leucine-rich repeat-containing N-terminal plant-type" evidence="14">
    <location>
        <begin position="1090"/>
        <end position="1129"/>
    </location>
</feature>
<comment type="caution">
    <text evidence="16">The sequence shown here is derived from an EMBL/GenBank/DDBJ whole genome shotgun (WGS) entry which is preliminary data.</text>
</comment>
<evidence type="ECO:0000256" key="3">
    <source>
        <dbReference type="ARBA" id="ARBA00022475"/>
    </source>
</evidence>
<keyword evidence="10" id="KW-0675">Receptor</keyword>
<keyword evidence="7" id="KW-0677">Repeat</keyword>
<evidence type="ECO:0000259" key="15">
    <source>
        <dbReference type="Pfam" id="PF23598"/>
    </source>
</evidence>
<comment type="subcellular location">
    <subcellularLocation>
        <location evidence="1">Cell membrane</location>
        <topology evidence="1">Single-pass type I membrane protein</topology>
    </subcellularLocation>
</comment>
<dbReference type="SMART" id="SM00369">
    <property type="entry name" value="LRR_TYP"/>
    <property type="match status" value="23"/>
</dbReference>
<dbReference type="Pfam" id="PF13855">
    <property type="entry name" value="LRR_8"/>
    <property type="match status" value="4"/>
</dbReference>
<evidence type="ECO:0000256" key="13">
    <source>
        <dbReference type="SAM" id="SignalP"/>
    </source>
</evidence>
<dbReference type="FunFam" id="3.80.10.10:FF:000041">
    <property type="entry name" value="LRR receptor-like serine/threonine-protein kinase ERECTA"/>
    <property type="match status" value="2"/>
</dbReference>
<dbReference type="InterPro" id="IPR001611">
    <property type="entry name" value="Leu-rich_rpt"/>
</dbReference>
<keyword evidence="4" id="KW-0433">Leucine-rich repeat</keyword>
<name>A0A7J6F9E1_CANSA</name>
<dbReference type="FunFam" id="3.80.10.10:FF:000111">
    <property type="entry name" value="LRR receptor-like serine/threonine-protein kinase ERECTA"/>
    <property type="match status" value="1"/>
</dbReference>
<dbReference type="PANTHER" id="PTHR48063:SF98">
    <property type="entry name" value="LRR RECEPTOR-LIKE SERINE_THREONINE-PROTEIN KINASE FLS2"/>
    <property type="match status" value="1"/>
</dbReference>
<evidence type="ECO:0000313" key="16">
    <source>
        <dbReference type="EMBL" id="KAF4367343.1"/>
    </source>
</evidence>
<dbReference type="InterPro" id="IPR032675">
    <property type="entry name" value="LRR_dom_sf"/>
</dbReference>
<evidence type="ECO:0000313" key="17">
    <source>
        <dbReference type="Proteomes" id="UP000525078"/>
    </source>
</evidence>
<dbReference type="Proteomes" id="UP000525078">
    <property type="component" value="Unassembled WGS sequence"/>
</dbReference>
<dbReference type="SUPFAM" id="SSF52047">
    <property type="entry name" value="RNI-like"/>
    <property type="match status" value="2"/>
</dbReference>
<dbReference type="Pfam" id="PF08263">
    <property type="entry name" value="LRRNT_2"/>
    <property type="match status" value="2"/>
</dbReference>
<keyword evidence="5 12" id="KW-0812">Transmembrane</keyword>
<comment type="similarity">
    <text evidence="2">Belongs to the RLP family.</text>
</comment>
<evidence type="ECO:0000256" key="2">
    <source>
        <dbReference type="ARBA" id="ARBA00009592"/>
    </source>
</evidence>
<evidence type="ECO:0000256" key="7">
    <source>
        <dbReference type="ARBA" id="ARBA00022737"/>
    </source>
</evidence>
<dbReference type="Pfam" id="PF23598">
    <property type="entry name" value="LRR_14"/>
    <property type="match status" value="1"/>
</dbReference>
<keyword evidence="6 13" id="KW-0732">Signal</keyword>
<dbReference type="Pfam" id="PF00560">
    <property type="entry name" value="LRR_1"/>
    <property type="match status" value="14"/>
</dbReference>
<feature type="chain" id="PRO_5029499036" description="Leucine-rich repeat-containing N-terminal plant-type domain-containing protein" evidence="13">
    <location>
        <begin position="18"/>
        <end position="2023"/>
    </location>
</feature>
<feature type="domain" description="Leucine-rich repeat-containing N-terminal plant-type" evidence="14">
    <location>
        <begin position="41"/>
        <end position="78"/>
    </location>
</feature>
<feature type="transmembrane region" description="Helical" evidence="12">
    <location>
        <begin position="1059"/>
        <end position="1077"/>
    </location>
</feature>
<evidence type="ECO:0000256" key="11">
    <source>
        <dbReference type="ARBA" id="ARBA00023180"/>
    </source>
</evidence>
<dbReference type="FunFam" id="3.80.10.10:FF:001347">
    <property type="entry name" value="LRR receptor-like serine/threonine-protein kinase GSO2"/>
    <property type="match status" value="1"/>
</dbReference>
<dbReference type="Gene3D" id="3.80.10.10">
    <property type="entry name" value="Ribonuclease Inhibitor"/>
    <property type="match status" value="7"/>
</dbReference>
<evidence type="ECO:0000256" key="9">
    <source>
        <dbReference type="ARBA" id="ARBA00023136"/>
    </source>
</evidence>
<dbReference type="SUPFAM" id="SSF52058">
    <property type="entry name" value="L domain-like"/>
    <property type="match status" value="4"/>
</dbReference>
<keyword evidence="8 12" id="KW-1133">Transmembrane helix</keyword>
<evidence type="ECO:0000256" key="8">
    <source>
        <dbReference type="ARBA" id="ARBA00022989"/>
    </source>
</evidence>
<keyword evidence="9 12" id="KW-0472">Membrane</keyword>
<dbReference type="PRINTS" id="PR00019">
    <property type="entry name" value="LEURICHRPT"/>
</dbReference>
<evidence type="ECO:0008006" key="18">
    <source>
        <dbReference type="Google" id="ProtNLM"/>
    </source>
</evidence>
<dbReference type="FunFam" id="3.80.10.10:FF:000213">
    <property type="entry name" value="Tyrosine-sulfated glycopeptide receptor 1"/>
    <property type="match status" value="1"/>
</dbReference>
<feature type="signal peptide" evidence="13">
    <location>
        <begin position="1"/>
        <end position="17"/>
    </location>
</feature>
<organism evidence="16 17">
    <name type="scientific">Cannabis sativa</name>
    <name type="common">Hemp</name>
    <name type="synonym">Marijuana</name>
    <dbReference type="NCBI Taxonomy" id="3483"/>
    <lineage>
        <taxon>Eukaryota</taxon>
        <taxon>Viridiplantae</taxon>
        <taxon>Streptophyta</taxon>
        <taxon>Embryophyta</taxon>
        <taxon>Tracheophyta</taxon>
        <taxon>Spermatophyta</taxon>
        <taxon>Magnoliopsida</taxon>
        <taxon>eudicotyledons</taxon>
        <taxon>Gunneridae</taxon>
        <taxon>Pentapetalae</taxon>
        <taxon>rosids</taxon>
        <taxon>fabids</taxon>
        <taxon>Rosales</taxon>
        <taxon>Cannabaceae</taxon>
        <taxon>Cannabis</taxon>
    </lineage>
</organism>
<gene>
    <name evidence="16" type="ORF">F8388_025761</name>
</gene>
<evidence type="ECO:0000256" key="6">
    <source>
        <dbReference type="ARBA" id="ARBA00022729"/>
    </source>
</evidence>
<feature type="domain" description="Disease resistance R13L4/SHOC-2-like LRR" evidence="15">
    <location>
        <begin position="1357"/>
        <end position="1558"/>
    </location>
</feature>
<proteinExistence type="inferred from homology"/>
<reference evidence="16 17" key="1">
    <citation type="journal article" date="2020" name="bioRxiv">
        <title>Sequence and annotation of 42 cannabis genomes reveals extensive copy number variation in cannabinoid synthesis and pathogen resistance genes.</title>
        <authorList>
            <person name="Mckernan K.J."/>
            <person name="Helbert Y."/>
            <person name="Kane L.T."/>
            <person name="Ebling H."/>
            <person name="Zhang L."/>
            <person name="Liu B."/>
            <person name="Eaton Z."/>
            <person name="Mclaughlin S."/>
            <person name="Kingan S."/>
            <person name="Baybayan P."/>
            <person name="Concepcion G."/>
            <person name="Jordan M."/>
            <person name="Riva A."/>
            <person name="Barbazuk W."/>
            <person name="Harkins T."/>
        </authorList>
    </citation>
    <scope>NUCLEOTIDE SEQUENCE [LARGE SCALE GENOMIC DNA]</scope>
    <source>
        <strain evidence="17">cv. Jamaican Lion 4</strain>
        <tissue evidence="16">Leaf</tissue>
    </source>
</reference>
<feature type="transmembrane region" description="Helical" evidence="12">
    <location>
        <begin position="1003"/>
        <end position="1024"/>
    </location>
</feature>
<dbReference type="PROSITE" id="PS51450">
    <property type="entry name" value="LRR"/>
    <property type="match status" value="3"/>
</dbReference>
<evidence type="ECO:0000259" key="14">
    <source>
        <dbReference type="Pfam" id="PF08263"/>
    </source>
</evidence>
<evidence type="ECO:0000256" key="10">
    <source>
        <dbReference type="ARBA" id="ARBA00023170"/>
    </source>
</evidence>
<keyword evidence="11" id="KW-0325">Glycoprotein</keyword>
<evidence type="ECO:0000256" key="4">
    <source>
        <dbReference type="ARBA" id="ARBA00022614"/>
    </source>
</evidence>
<keyword evidence="3" id="KW-1003">Cell membrane</keyword>
<dbReference type="GO" id="GO:0005886">
    <property type="term" value="C:plasma membrane"/>
    <property type="evidence" value="ECO:0007669"/>
    <property type="project" value="UniProtKB-SubCell"/>
</dbReference>
<dbReference type="InterPro" id="IPR046956">
    <property type="entry name" value="RLP23-like"/>
</dbReference>